<evidence type="ECO:0000313" key="3">
    <source>
        <dbReference type="Proteomes" id="UP000230551"/>
    </source>
</evidence>
<keyword evidence="1" id="KW-0812">Transmembrane</keyword>
<gene>
    <name evidence="2" type="ORF">CQY22_010920</name>
</gene>
<reference evidence="2 3" key="1">
    <citation type="journal article" date="2017" name="Infect. Genet. Evol.">
        <title>The new phylogeny of the genus Mycobacterium: The old and the news.</title>
        <authorList>
            <person name="Tortoli E."/>
            <person name="Fedrizzi T."/>
            <person name="Meehan C.J."/>
            <person name="Trovato A."/>
            <person name="Grottola A."/>
            <person name="Giacobazzi E."/>
            <person name="Serpini G.F."/>
            <person name="Tagliazucchi S."/>
            <person name="Fabio A."/>
            <person name="Bettua C."/>
            <person name="Bertorelli R."/>
            <person name="Frascaro F."/>
            <person name="De Sanctis V."/>
            <person name="Pecorari M."/>
            <person name="Jousson O."/>
            <person name="Segata N."/>
            <person name="Cirillo D.M."/>
        </authorList>
    </citation>
    <scope>NUCLEOTIDE SEQUENCE [LARGE SCALE GENOMIC DNA]</scope>
    <source>
        <strain evidence="2 3">CIP1034565</strain>
    </source>
</reference>
<keyword evidence="3" id="KW-1185">Reference proteome</keyword>
<protein>
    <submittedName>
        <fullName evidence="2">Uncharacterized protein</fullName>
    </submittedName>
</protein>
<evidence type="ECO:0000256" key="1">
    <source>
        <dbReference type="SAM" id="Phobius"/>
    </source>
</evidence>
<keyword evidence="1" id="KW-1133">Transmembrane helix</keyword>
<dbReference type="Proteomes" id="UP000230551">
    <property type="component" value="Unassembled WGS sequence"/>
</dbReference>
<organism evidence="2 3">
    <name type="scientific">Mycolicibacterium brumae</name>
    <dbReference type="NCBI Taxonomy" id="85968"/>
    <lineage>
        <taxon>Bacteria</taxon>
        <taxon>Bacillati</taxon>
        <taxon>Actinomycetota</taxon>
        <taxon>Actinomycetes</taxon>
        <taxon>Mycobacteriales</taxon>
        <taxon>Mycobacteriaceae</taxon>
        <taxon>Mycolicibacterium</taxon>
    </lineage>
</organism>
<dbReference type="AlphaFoldDB" id="A0A2G5P9T9"/>
<dbReference type="STRING" id="85968.GCA_900073015_00227"/>
<name>A0A2G5P9T9_9MYCO</name>
<feature type="transmembrane region" description="Helical" evidence="1">
    <location>
        <begin position="43"/>
        <end position="69"/>
    </location>
</feature>
<sequence length="137" mass="15455">MPGRLSFLSWEWIGPLSLLLALLAWLLGRVAQREPRWRMLGRVLLVLALCVLAVWAAGYVAFFGTWLYWPALRVFGANASALQSAVYLQAGVMTVGVLVLLRKHWARLYPVAVFLVVVFWFAGWLTVNPETWLPAQS</sequence>
<keyword evidence="1" id="KW-0472">Membrane</keyword>
<comment type="caution">
    <text evidence="2">The sequence shown here is derived from an EMBL/GenBank/DDBJ whole genome shotgun (WGS) entry which is preliminary data.</text>
</comment>
<feature type="transmembrane region" description="Helical" evidence="1">
    <location>
        <begin position="81"/>
        <end position="101"/>
    </location>
</feature>
<proteinExistence type="predicted"/>
<accession>A0A2G5P9T9</accession>
<feature type="transmembrane region" description="Helical" evidence="1">
    <location>
        <begin position="108"/>
        <end position="127"/>
    </location>
</feature>
<dbReference type="EMBL" id="PDCN02000012">
    <property type="protein sequence ID" value="PIB75105.1"/>
    <property type="molecule type" value="Genomic_DNA"/>
</dbReference>
<evidence type="ECO:0000313" key="2">
    <source>
        <dbReference type="EMBL" id="PIB75105.1"/>
    </source>
</evidence>
<feature type="transmembrane region" description="Helical" evidence="1">
    <location>
        <begin position="12"/>
        <end position="31"/>
    </location>
</feature>